<feature type="non-terminal residue" evidence="8">
    <location>
        <position position="280"/>
    </location>
</feature>
<dbReference type="KEGG" id="pti:PHATRDRAFT_3246"/>
<dbReference type="PANTHER" id="PTHR47968">
    <property type="entry name" value="CENTROMERE PROTEIN E"/>
    <property type="match status" value="1"/>
</dbReference>
<dbReference type="InParanoid" id="B7FYH1"/>
<keyword evidence="2 5" id="KW-0067">ATP-binding</keyword>
<dbReference type="InterPro" id="IPR019821">
    <property type="entry name" value="Kinesin_motor_CS"/>
</dbReference>
<dbReference type="eggNOG" id="KOG0242">
    <property type="taxonomic scope" value="Eukaryota"/>
</dbReference>
<dbReference type="InterPro" id="IPR001752">
    <property type="entry name" value="Kinesin_motor_dom"/>
</dbReference>
<dbReference type="GO" id="GO:0005874">
    <property type="term" value="C:microtubule"/>
    <property type="evidence" value="ECO:0007669"/>
    <property type="project" value="UniProtKB-KW"/>
</dbReference>
<evidence type="ECO:0000256" key="4">
    <source>
        <dbReference type="ARBA" id="ARBA00023175"/>
    </source>
</evidence>
<dbReference type="RefSeq" id="XP_002179933.1">
    <property type="nucleotide sequence ID" value="XM_002179897.1"/>
</dbReference>
<evidence type="ECO:0000256" key="5">
    <source>
        <dbReference type="PROSITE-ProRule" id="PRU00283"/>
    </source>
</evidence>
<dbReference type="SMART" id="SM00129">
    <property type="entry name" value="KISc"/>
    <property type="match status" value="1"/>
</dbReference>
<reference evidence="9" key="2">
    <citation type="submission" date="2008-08" db="EMBL/GenBank/DDBJ databases">
        <authorList>
            <consortium name="Diatom Consortium"/>
            <person name="Grigoriev I."/>
            <person name="Grimwood J."/>
            <person name="Kuo A."/>
            <person name="Otillar R.P."/>
            <person name="Salamov A."/>
            <person name="Detter J.C."/>
            <person name="Lindquist E."/>
            <person name="Shapiro H."/>
            <person name="Lucas S."/>
            <person name="Glavina del Rio T."/>
            <person name="Pitluck S."/>
            <person name="Rokhsar D."/>
            <person name="Bowler C."/>
        </authorList>
    </citation>
    <scope>GENOME REANNOTATION</scope>
    <source>
        <strain evidence="9">CCAP 1055/1</strain>
    </source>
</reference>
<dbReference type="GO" id="GO:0003777">
    <property type="term" value="F:microtubule motor activity"/>
    <property type="evidence" value="ECO:0007669"/>
    <property type="project" value="InterPro"/>
</dbReference>
<evidence type="ECO:0000313" key="9">
    <source>
        <dbReference type="Proteomes" id="UP000000759"/>
    </source>
</evidence>
<keyword evidence="6" id="KW-0493">Microtubule</keyword>
<evidence type="ECO:0000313" key="8">
    <source>
        <dbReference type="EMBL" id="EEC48919.1"/>
    </source>
</evidence>
<dbReference type="GO" id="GO:0007018">
    <property type="term" value="P:microtubule-based movement"/>
    <property type="evidence" value="ECO:0007669"/>
    <property type="project" value="InterPro"/>
</dbReference>
<dbReference type="PROSITE" id="PS50067">
    <property type="entry name" value="KINESIN_MOTOR_2"/>
    <property type="match status" value="1"/>
</dbReference>
<dbReference type="InterPro" id="IPR036961">
    <property type="entry name" value="Kinesin_motor_dom_sf"/>
</dbReference>
<dbReference type="Gene3D" id="3.40.850.10">
    <property type="entry name" value="Kinesin motor domain"/>
    <property type="match status" value="1"/>
</dbReference>
<dbReference type="AlphaFoldDB" id="B7FYH1"/>
<feature type="domain" description="Kinesin motor" evidence="7">
    <location>
        <begin position="1"/>
        <end position="273"/>
    </location>
</feature>
<dbReference type="HOGENOM" id="CLU_378355_0_0_1"/>
<organism evidence="8 9">
    <name type="scientific">Phaeodactylum tricornutum (strain CCAP 1055/1)</name>
    <dbReference type="NCBI Taxonomy" id="556484"/>
    <lineage>
        <taxon>Eukaryota</taxon>
        <taxon>Sar</taxon>
        <taxon>Stramenopiles</taxon>
        <taxon>Ochrophyta</taxon>
        <taxon>Bacillariophyta</taxon>
        <taxon>Bacillariophyceae</taxon>
        <taxon>Bacillariophycidae</taxon>
        <taxon>Naviculales</taxon>
        <taxon>Phaeodactylaceae</taxon>
        <taxon>Phaeodactylum</taxon>
    </lineage>
</organism>
<dbReference type="InterPro" id="IPR027640">
    <property type="entry name" value="Kinesin-like_fam"/>
</dbReference>
<comment type="similarity">
    <text evidence="5 6">Belongs to the TRAFAC class myosin-kinesin ATPase superfamily. Kinesin family.</text>
</comment>
<dbReference type="PROSITE" id="PS00411">
    <property type="entry name" value="KINESIN_MOTOR_1"/>
    <property type="match status" value="1"/>
</dbReference>
<reference evidence="8 9" key="1">
    <citation type="journal article" date="2008" name="Nature">
        <title>The Phaeodactylum genome reveals the evolutionary history of diatom genomes.</title>
        <authorList>
            <person name="Bowler C."/>
            <person name="Allen A.E."/>
            <person name="Badger J.H."/>
            <person name="Grimwood J."/>
            <person name="Jabbari K."/>
            <person name="Kuo A."/>
            <person name="Maheswari U."/>
            <person name="Martens C."/>
            <person name="Maumus F."/>
            <person name="Otillar R.P."/>
            <person name="Rayko E."/>
            <person name="Salamov A."/>
            <person name="Vandepoele K."/>
            <person name="Beszteri B."/>
            <person name="Gruber A."/>
            <person name="Heijde M."/>
            <person name="Katinka M."/>
            <person name="Mock T."/>
            <person name="Valentin K."/>
            <person name="Verret F."/>
            <person name="Berges J.A."/>
            <person name="Brownlee C."/>
            <person name="Cadoret J.P."/>
            <person name="Chiovitti A."/>
            <person name="Choi C.J."/>
            <person name="Coesel S."/>
            <person name="De Martino A."/>
            <person name="Detter J.C."/>
            <person name="Durkin C."/>
            <person name="Falciatore A."/>
            <person name="Fournet J."/>
            <person name="Haruta M."/>
            <person name="Huysman M.J."/>
            <person name="Jenkins B.D."/>
            <person name="Jiroutova K."/>
            <person name="Jorgensen R.E."/>
            <person name="Joubert Y."/>
            <person name="Kaplan A."/>
            <person name="Kroger N."/>
            <person name="Kroth P.G."/>
            <person name="La Roche J."/>
            <person name="Lindquist E."/>
            <person name="Lommer M."/>
            <person name="Martin-Jezequel V."/>
            <person name="Lopez P.J."/>
            <person name="Lucas S."/>
            <person name="Mangogna M."/>
            <person name="McGinnis K."/>
            <person name="Medlin L.K."/>
            <person name="Montsant A."/>
            <person name="Oudot-Le Secq M.P."/>
            <person name="Napoli C."/>
            <person name="Obornik M."/>
            <person name="Parker M.S."/>
            <person name="Petit J.L."/>
            <person name="Porcel B.M."/>
            <person name="Poulsen N."/>
            <person name="Robison M."/>
            <person name="Rychlewski L."/>
            <person name="Rynearson T.A."/>
            <person name="Schmutz J."/>
            <person name="Shapiro H."/>
            <person name="Siaut M."/>
            <person name="Stanley M."/>
            <person name="Sussman M.R."/>
            <person name="Taylor A.R."/>
            <person name="Vardi A."/>
            <person name="von Dassow P."/>
            <person name="Vyverman W."/>
            <person name="Willis A."/>
            <person name="Wyrwicz L.S."/>
            <person name="Rokhsar D.S."/>
            <person name="Weissenbach J."/>
            <person name="Armbrust E.V."/>
            <person name="Green B.R."/>
            <person name="Van de Peer Y."/>
            <person name="Grigoriev I.V."/>
        </authorList>
    </citation>
    <scope>NUCLEOTIDE SEQUENCE [LARGE SCALE GENOMIC DNA]</scope>
    <source>
        <strain evidence="8 9">CCAP 1055/1</strain>
    </source>
</reference>
<dbReference type="GO" id="GO:0008017">
    <property type="term" value="F:microtubule binding"/>
    <property type="evidence" value="ECO:0007669"/>
    <property type="project" value="InterPro"/>
</dbReference>
<dbReference type="EMBL" id="CM000610">
    <property type="protein sequence ID" value="EEC48919.1"/>
    <property type="molecule type" value="Genomic_DNA"/>
</dbReference>
<dbReference type="InterPro" id="IPR027417">
    <property type="entry name" value="P-loop_NTPase"/>
</dbReference>
<proteinExistence type="inferred from homology"/>
<dbReference type="GO" id="GO:0005524">
    <property type="term" value="F:ATP binding"/>
    <property type="evidence" value="ECO:0007669"/>
    <property type="project" value="UniProtKB-UniRule"/>
</dbReference>
<keyword evidence="1 5" id="KW-0547">Nucleotide-binding</keyword>
<dbReference type="SUPFAM" id="SSF52540">
    <property type="entry name" value="P-loop containing nucleoside triphosphate hydrolases"/>
    <property type="match status" value="1"/>
</dbReference>
<keyword evidence="9" id="KW-1185">Reference proteome</keyword>
<feature type="non-terminal residue" evidence="8">
    <location>
        <position position="1"/>
    </location>
</feature>
<evidence type="ECO:0000256" key="6">
    <source>
        <dbReference type="RuleBase" id="RU000394"/>
    </source>
</evidence>
<dbReference type="Proteomes" id="UP000000759">
    <property type="component" value="Chromosome 7"/>
</dbReference>
<evidence type="ECO:0000256" key="3">
    <source>
        <dbReference type="ARBA" id="ARBA00023054"/>
    </source>
</evidence>
<dbReference type="PANTHER" id="PTHR47968:SF75">
    <property type="entry name" value="CENTROMERE-ASSOCIATED PROTEIN E"/>
    <property type="match status" value="1"/>
</dbReference>
<protein>
    <recommendedName>
        <fullName evidence="6">Kinesin-like protein</fullName>
    </recommendedName>
</protein>
<dbReference type="PRINTS" id="PR00380">
    <property type="entry name" value="KINESINHEAVY"/>
</dbReference>
<gene>
    <name evidence="8" type="primary">Pt-KIF8</name>
    <name evidence="8" type="ORF">PHATRDRAFT_3246</name>
</gene>
<dbReference type="PaxDb" id="2850-Phatr3246"/>
<keyword evidence="3" id="KW-0175">Coiled coil</keyword>
<feature type="binding site" evidence="5">
    <location>
        <begin position="26"/>
        <end position="33"/>
    </location>
    <ligand>
        <name>ATP</name>
        <dbReference type="ChEBI" id="CHEBI:30616"/>
    </ligand>
</feature>
<name>B7FYH1_PHATC</name>
<evidence type="ECO:0000256" key="2">
    <source>
        <dbReference type="ARBA" id="ARBA00022840"/>
    </source>
</evidence>
<dbReference type="OrthoDB" id="3176171at2759"/>
<dbReference type="GeneID" id="7200455"/>
<keyword evidence="4 5" id="KW-0505">Motor protein</keyword>
<dbReference type="STRING" id="556484.B7FYH1"/>
<accession>B7FYH1</accession>
<evidence type="ECO:0000259" key="7">
    <source>
        <dbReference type="PROSITE" id="PS50067"/>
    </source>
</evidence>
<evidence type="ECO:0000256" key="1">
    <source>
        <dbReference type="ARBA" id="ARBA00022741"/>
    </source>
</evidence>
<dbReference type="Pfam" id="PF00225">
    <property type="entry name" value="Kinesin"/>
    <property type="match status" value="1"/>
</dbReference>
<sequence length="280" mass="30245">QVYKVFVQPIVQAVLTGRHGTVFAYGPTGSGKTYTMQGGVIPQAATDLFEQLPPGGLIRAQYFEIYNETVLDLAHGRKAAGHISKNNRRVVSVQENLSGDVQVNASYHDMHTVNDVASLLAYGNRRRACGTTDVNKESSRSHAIFRLHVHVPQRSNCPTDAVTTATTTAMLNLVDLAGSENASKSNTSGLRKREGGKINQSLLSLSRVIHSLSLPSKKQPKHIGFRDSKLTRILQSSLEGNACTAILCCASASRMSVEETRSTLKFAASAKTIVVQPTVN</sequence>